<geneLocation type="plasmid" evidence="7 8">
    <name>pRAHAQ01</name>
</geneLocation>
<feature type="transmembrane region" description="Helical" evidence="5">
    <location>
        <begin position="264"/>
        <end position="284"/>
    </location>
</feature>
<dbReference type="Pfam" id="PF07690">
    <property type="entry name" value="MFS_1"/>
    <property type="match status" value="1"/>
</dbReference>
<feature type="transmembrane region" description="Helical" evidence="5">
    <location>
        <begin position="73"/>
        <end position="100"/>
    </location>
</feature>
<evidence type="ECO:0000313" key="7">
    <source>
        <dbReference type="EMBL" id="ADW76239.1"/>
    </source>
</evidence>
<dbReference type="PANTHER" id="PTHR42718">
    <property type="entry name" value="MAJOR FACILITATOR SUPERFAMILY MULTIDRUG TRANSPORTER MFSC"/>
    <property type="match status" value="1"/>
</dbReference>
<evidence type="ECO:0000313" key="8">
    <source>
        <dbReference type="Proteomes" id="UP000007257"/>
    </source>
</evidence>
<comment type="subcellular location">
    <subcellularLocation>
        <location evidence="1">Membrane</location>
        <topology evidence="1">Multi-pass membrane protein</topology>
    </subcellularLocation>
</comment>
<reference evidence="8" key="1">
    <citation type="submission" date="2011-01" db="EMBL/GenBank/DDBJ databases">
        <title>Complete sequence of plasmid1 of Rahnella sp. Y9602.</title>
        <authorList>
            <consortium name="US DOE Joint Genome Institute"/>
            <person name="Lucas S."/>
            <person name="Copeland A."/>
            <person name="Lapidus A."/>
            <person name="Cheng J.-F."/>
            <person name="Goodwin L."/>
            <person name="Pitluck S."/>
            <person name="Lu M."/>
            <person name="Detter J.C."/>
            <person name="Han C."/>
            <person name="Tapia R."/>
            <person name="Land M."/>
            <person name="Hauser L."/>
            <person name="Kyrpides N."/>
            <person name="Ivanova N."/>
            <person name="Ovchinnikova G."/>
            <person name="Pagani I."/>
            <person name="Sobecky P.A."/>
            <person name="Martinez R.J."/>
            <person name="Woyke T."/>
        </authorList>
    </citation>
    <scope>NUCLEOTIDE SEQUENCE [LARGE SCALE GENOMIC DNA]</scope>
    <source>
        <strain evidence="8">Y9602</strain>
        <plasmid evidence="8">pRAHAQ01</plasmid>
    </source>
</reference>
<feature type="transmembrane region" description="Helical" evidence="5">
    <location>
        <begin position="220"/>
        <end position="238"/>
    </location>
</feature>
<dbReference type="Gene3D" id="1.20.1250.20">
    <property type="entry name" value="MFS general substrate transporter like domains"/>
    <property type="match status" value="1"/>
</dbReference>
<evidence type="ECO:0000256" key="4">
    <source>
        <dbReference type="ARBA" id="ARBA00023136"/>
    </source>
</evidence>
<dbReference type="OrthoDB" id="9812221at2"/>
<feature type="transmembrane region" description="Helical" evidence="5">
    <location>
        <begin position="194"/>
        <end position="214"/>
    </location>
</feature>
<protein>
    <submittedName>
        <fullName evidence="7">Major facilitator superfamily MFS_1</fullName>
    </submittedName>
</protein>
<gene>
    <name evidence="7" type="ordered locus">Rahaq_4659</name>
</gene>
<dbReference type="HOGENOM" id="CLU_000960_28_0_6"/>
<feature type="domain" description="Major facilitator superfamily (MFS) profile" evidence="6">
    <location>
        <begin position="7"/>
        <end position="448"/>
    </location>
</feature>
<dbReference type="KEGG" id="rah:Rahaq_4659"/>
<feature type="transmembrane region" description="Helical" evidence="5">
    <location>
        <begin position="352"/>
        <end position="377"/>
    </location>
</feature>
<evidence type="ECO:0000256" key="3">
    <source>
        <dbReference type="ARBA" id="ARBA00022989"/>
    </source>
</evidence>
<feature type="transmembrane region" description="Helical" evidence="5">
    <location>
        <begin position="397"/>
        <end position="415"/>
    </location>
</feature>
<feature type="transmembrane region" description="Helical" evidence="5">
    <location>
        <begin position="159"/>
        <end position="182"/>
    </location>
</feature>
<dbReference type="PROSITE" id="PS50850">
    <property type="entry name" value="MFS"/>
    <property type="match status" value="1"/>
</dbReference>
<evidence type="ECO:0000259" key="6">
    <source>
        <dbReference type="PROSITE" id="PS50850"/>
    </source>
</evidence>
<keyword evidence="7" id="KW-0614">Plasmid</keyword>
<dbReference type="InterPro" id="IPR020846">
    <property type="entry name" value="MFS_dom"/>
</dbReference>
<dbReference type="eggNOG" id="COG2814">
    <property type="taxonomic scope" value="Bacteria"/>
</dbReference>
<proteinExistence type="predicted"/>
<feature type="transmembrane region" description="Helical" evidence="5">
    <location>
        <begin position="7"/>
        <end position="29"/>
    </location>
</feature>
<feature type="transmembrane region" description="Helical" evidence="5">
    <location>
        <begin position="106"/>
        <end position="123"/>
    </location>
</feature>
<evidence type="ECO:0000256" key="1">
    <source>
        <dbReference type="ARBA" id="ARBA00004141"/>
    </source>
</evidence>
<sequence length="462" mass="49628">MSHRARVAAVYLLGFFVDLINMFIANVAYPGIAREFQAPVSALAWVSTGYILGLTLVIPLSRWLAGRFGARRVFILSLTIFMLASLAAAGAASLITLIGWRVLQGLGGGLLIPLGQTLTYALYRSHERAWLSAVIMLVGLLAPALSPALGGIIVDSFSWRWVFIASLPLSSLAWVLALCWLPQTPREPAGRFDLKGFALLNGGLALVLWGLTSLGENNEWLSGSALFVAGAGLMTMFVRGSRKHPEPLLDLTLIKDPLLRTGMLIYQCIPGVFTGVSLIAMLYLQNEHHFSAAQSGGLMLPWSLASFAAISFTGKMFNRLGPRALFIPGCLIQGAGIGLLALLSVFPAAPWLAIAAFTLMGAGSSLCSSTAQSAAFLHIRTEQLADASALWNINRQLSFCLGVTLVSVMLSAWQLSVPAFAYPLSFTVAASSVIIPIMLCLRLPGHAIILERLLQEHQQEKL</sequence>
<dbReference type="AlphaFoldDB" id="A0A0H3FGP8"/>
<keyword evidence="2 5" id="KW-0812">Transmembrane</keyword>
<feature type="transmembrane region" description="Helical" evidence="5">
    <location>
        <begin position="324"/>
        <end position="346"/>
    </location>
</feature>
<feature type="transmembrane region" description="Helical" evidence="5">
    <location>
        <begin position="41"/>
        <end position="61"/>
    </location>
</feature>
<feature type="transmembrane region" description="Helical" evidence="5">
    <location>
        <begin position="421"/>
        <end position="443"/>
    </location>
</feature>
<dbReference type="InterPro" id="IPR011701">
    <property type="entry name" value="MFS"/>
</dbReference>
<keyword evidence="3 5" id="KW-1133">Transmembrane helix</keyword>
<evidence type="ECO:0000256" key="2">
    <source>
        <dbReference type="ARBA" id="ARBA00022692"/>
    </source>
</evidence>
<feature type="transmembrane region" description="Helical" evidence="5">
    <location>
        <begin position="290"/>
        <end position="312"/>
    </location>
</feature>
<dbReference type="GO" id="GO:0016020">
    <property type="term" value="C:membrane"/>
    <property type="evidence" value="ECO:0007669"/>
    <property type="project" value="UniProtKB-SubCell"/>
</dbReference>
<name>A0A0H3FGP8_RAHSY</name>
<dbReference type="PANTHER" id="PTHR42718:SF48">
    <property type="entry name" value="CONSERVED TWO-DOMAIN MEMBRANE PROTEIN-RELATED"/>
    <property type="match status" value="1"/>
</dbReference>
<accession>A0A0H3FGP8</accession>
<organism evidence="7 8">
    <name type="scientific">Rahnella sp. (strain Y9602)</name>
    <dbReference type="NCBI Taxonomy" id="2703885"/>
    <lineage>
        <taxon>Bacteria</taxon>
        <taxon>Pseudomonadati</taxon>
        <taxon>Pseudomonadota</taxon>
        <taxon>Gammaproteobacteria</taxon>
        <taxon>Enterobacterales</taxon>
        <taxon>Yersiniaceae</taxon>
        <taxon>Rahnella</taxon>
    </lineage>
</organism>
<dbReference type="GO" id="GO:0022857">
    <property type="term" value="F:transmembrane transporter activity"/>
    <property type="evidence" value="ECO:0007669"/>
    <property type="project" value="InterPro"/>
</dbReference>
<dbReference type="Proteomes" id="UP000007257">
    <property type="component" value="Plasmid pRAHAQ01"/>
</dbReference>
<keyword evidence="4 5" id="KW-0472">Membrane</keyword>
<dbReference type="EMBL" id="CP002506">
    <property type="protein sequence ID" value="ADW76239.1"/>
    <property type="molecule type" value="Genomic_DNA"/>
</dbReference>
<dbReference type="Gene3D" id="1.20.1720.10">
    <property type="entry name" value="Multidrug resistance protein D"/>
    <property type="match status" value="1"/>
</dbReference>
<feature type="transmembrane region" description="Helical" evidence="5">
    <location>
        <begin position="130"/>
        <end position="153"/>
    </location>
</feature>
<dbReference type="SUPFAM" id="SSF103473">
    <property type="entry name" value="MFS general substrate transporter"/>
    <property type="match status" value="1"/>
</dbReference>
<reference evidence="7 8" key="2">
    <citation type="journal article" date="2012" name="J. Bacteriol.">
        <title>Complete Genome Sequence of Rahnella sp. Strain Y9602, a Gammaproteobacterium Isolate from Metal- and Radionuclide-Contaminated Soil.</title>
        <authorList>
            <person name="Martinez R.J."/>
            <person name="Bruce D."/>
            <person name="Detter C."/>
            <person name="Goodwin L.A."/>
            <person name="Han J."/>
            <person name="Han C.S."/>
            <person name="Held B."/>
            <person name="Land M.L."/>
            <person name="Mikhailova N."/>
            <person name="Nolan M."/>
            <person name="Pennacchio L."/>
            <person name="Pitluck S."/>
            <person name="Tapia R."/>
            <person name="Woyke T."/>
            <person name="Sobecky P.A."/>
        </authorList>
    </citation>
    <scope>NUCLEOTIDE SEQUENCE [LARGE SCALE GENOMIC DNA]</scope>
    <source>
        <strain evidence="7 8">Y9602</strain>
        <plasmid evidence="7 8">pRAHAQ01</plasmid>
    </source>
</reference>
<dbReference type="InterPro" id="IPR036259">
    <property type="entry name" value="MFS_trans_sf"/>
</dbReference>
<evidence type="ECO:0000256" key="5">
    <source>
        <dbReference type="SAM" id="Phobius"/>
    </source>
</evidence>
<dbReference type="RefSeq" id="WP_013577920.1">
    <property type="nucleotide sequence ID" value="NC_015062.1"/>
</dbReference>